<dbReference type="Gene3D" id="3.40.50.300">
    <property type="entry name" value="P-loop containing nucleotide triphosphate hydrolases"/>
    <property type="match status" value="1"/>
</dbReference>
<dbReference type="GO" id="GO:0016887">
    <property type="term" value="F:ATP hydrolysis activity"/>
    <property type="evidence" value="ECO:0007669"/>
    <property type="project" value="TreeGrafter"/>
</dbReference>
<dbReference type="SUPFAM" id="SSF52540">
    <property type="entry name" value="P-loop containing nucleoside triphosphate hydrolases"/>
    <property type="match status" value="1"/>
</dbReference>
<dbReference type="RefSeq" id="WP_015902127.1">
    <property type="nucleotide sequence ID" value="NC_012115.1"/>
</dbReference>
<dbReference type="InterPro" id="IPR025669">
    <property type="entry name" value="AAA_dom"/>
</dbReference>
<evidence type="ECO:0000256" key="3">
    <source>
        <dbReference type="PIRSR" id="PIRSR003092-1"/>
    </source>
</evidence>
<dbReference type="AlphaFoldDB" id="B9L5V4"/>
<accession>B9L5V4</accession>
<keyword evidence="6" id="KW-1185">Reference proteome</keyword>
<gene>
    <name evidence="5" type="ordered locus">NAMH_1349</name>
</gene>
<dbReference type="Pfam" id="PF13614">
    <property type="entry name" value="AAA_31"/>
    <property type="match status" value="1"/>
</dbReference>
<dbReference type="PANTHER" id="PTHR43384">
    <property type="entry name" value="SEPTUM SITE-DETERMINING PROTEIN MIND HOMOLOG, CHLOROPLASTIC-RELATED"/>
    <property type="match status" value="1"/>
</dbReference>
<evidence type="ECO:0000259" key="4">
    <source>
        <dbReference type="Pfam" id="PF13614"/>
    </source>
</evidence>
<dbReference type="InterPro" id="IPR033875">
    <property type="entry name" value="FlhG"/>
</dbReference>
<dbReference type="PANTHER" id="PTHR43384:SF4">
    <property type="entry name" value="CELLULOSE BIOSYNTHESIS PROTEIN BCSQ-RELATED"/>
    <property type="match status" value="1"/>
</dbReference>
<proteinExistence type="predicted"/>
<dbReference type="CDD" id="cd02038">
    <property type="entry name" value="FlhG-like"/>
    <property type="match status" value="1"/>
</dbReference>
<dbReference type="EMBL" id="CP001279">
    <property type="protein sequence ID" value="ACM93075.1"/>
    <property type="molecule type" value="Genomic_DNA"/>
</dbReference>
<name>B9L5V4_NAUPA</name>
<dbReference type="PIRSF" id="PIRSF003092">
    <property type="entry name" value="MinD"/>
    <property type="match status" value="1"/>
</dbReference>
<dbReference type="GO" id="GO:0005829">
    <property type="term" value="C:cytosol"/>
    <property type="evidence" value="ECO:0007669"/>
    <property type="project" value="TreeGrafter"/>
</dbReference>
<dbReference type="KEGG" id="nam:NAMH_1349"/>
<keyword evidence="1 3" id="KW-0547">Nucleotide-binding</keyword>
<dbReference type="OrthoDB" id="9773088at2"/>
<evidence type="ECO:0000256" key="1">
    <source>
        <dbReference type="ARBA" id="ARBA00022741"/>
    </source>
</evidence>
<dbReference type="GO" id="GO:0005524">
    <property type="term" value="F:ATP binding"/>
    <property type="evidence" value="ECO:0007669"/>
    <property type="project" value="UniProtKB-KW"/>
</dbReference>
<dbReference type="HOGENOM" id="CLU_037612_0_0_7"/>
<protein>
    <submittedName>
        <fullName evidence="5">ATP-binding protein-atpases involved in chromosome partitioning</fullName>
    </submittedName>
</protein>
<dbReference type="InterPro" id="IPR050625">
    <property type="entry name" value="ParA/MinD_ATPase"/>
</dbReference>
<keyword evidence="2 3" id="KW-0067">ATP-binding</keyword>
<feature type="binding site" evidence="3">
    <location>
        <begin position="32"/>
        <end position="39"/>
    </location>
    <ligand>
        <name>ATP</name>
        <dbReference type="ChEBI" id="CHEBI:30616"/>
    </ligand>
</feature>
<dbReference type="GO" id="GO:0009898">
    <property type="term" value="C:cytoplasmic side of plasma membrane"/>
    <property type="evidence" value="ECO:0007669"/>
    <property type="project" value="TreeGrafter"/>
</dbReference>
<sequence length="288" mass="32459">MKTQADKLKELLQTDNIKRPKNTRFIAITSGKGGVGKTTITANLGYALHKLGFKVALFDADIGLANLDVILKVNAKKNIYNVLKNECSLKDIIVEIEKDFVLIPGKSGDEIMDFADEVSLSRFFNELEFLNDYDFFIIDTGAGIDKKVQMWLDAADDIIVVTVPEPAAITDAYAMIKIISEKKELAFMLLNEVASEKEAINIFSKIKNVAKSNLSEKFRLQMIGYMKKDKLVTNSSIKRVLFVKEDPVSVPSEQIFKVARKLAKISERKVLEEEKGITRFFRKIFSGF</sequence>
<reference evidence="5 6" key="1">
    <citation type="journal article" date="2009" name="PLoS Genet.">
        <title>Adaptations to submarine hydrothermal environments exemplified by the genome of Nautilia profundicola.</title>
        <authorList>
            <person name="Campbell B.J."/>
            <person name="Smith J.L."/>
            <person name="Hanson T.E."/>
            <person name="Klotz M.G."/>
            <person name="Stein L.Y."/>
            <person name="Lee C.K."/>
            <person name="Wu D."/>
            <person name="Robinson J.M."/>
            <person name="Khouri H.M."/>
            <person name="Eisen J.A."/>
            <person name="Cary S.C."/>
        </authorList>
    </citation>
    <scope>NUCLEOTIDE SEQUENCE [LARGE SCALE GENOMIC DNA]</scope>
    <source>
        <strain evidence="6">ATCC BAA-1463 / DSM 18972 / AmH</strain>
    </source>
</reference>
<dbReference type="InterPro" id="IPR025501">
    <property type="entry name" value="MinD_FleN"/>
</dbReference>
<dbReference type="eggNOG" id="COG0455">
    <property type="taxonomic scope" value="Bacteria"/>
</dbReference>
<dbReference type="Proteomes" id="UP000000448">
    <property type="component" value="Chromosome"/>
</dbReference>
<evidence type="ECO:0000313" key="5">
    <source>
        <dbReference type="EMBL" id="ACM93075.1"/>
    </source>
</evidence>
<evidence type="ECO:0000313" key="6">
    <source>
        <dbReference type="Proteomes" id="UP000000448"/>
    </source>
</evidence>
<dbReference type="InterPro" id="IPR027417">
    <property type="entry name" value="P-loop_NTPase"/>
</dbReference>
<evidence type="ECO:0000256" key="2">
    <source>
        <dbReference type="ARBA" id="ARBA00022840"/>
    </source>
</evidence>
<feature type="domain" description="AAA" evidence="4">
    <location>
        <begin position="24"/>
        <end position="182"/>
    </location>
</feature>
<dbReference type="STRING" id="598659.NAMH_1349"/>
<dbReference type="GO" id="GO:0051782">
    <property type="term" value="P:negative regulation of cell division"/>
    <property type="evidence" value="ECO:0007669"/>
    <property type="project" value="TreeGrafter"/>
</dbReference>
<organism evidence="5 6">
    <name type="scientific">Nautilia profundicola (strain ATCC BAA-1463 / DSM 18972 / AmH)</name>
    <dbReference type="NCBI Taxonomy" id="598659"/>
    <lineage>
        <taxon>Bacteria</taxon>
        <taxon>Pseudomonadati</taxon>
        <taxon>Campylobacterota</taxon>
        <taxon>Epsilonproteobacteria</taxon>
        <taxon>Nautiliales</taxon>
        <taxon>Nautiliaceae</taxon>
        <taxon>Nautilia</taxon>
    </lineage>
</organism>